<feature type="transmembrane region" description="Helical" evidence="1">
    <location>
        <begin position="77"/>
        <end position="102"/>
    </location>
</feature>
<evidence type="ECO:0000313" key="3">
    <source>
        <dbReference type="Proteomes" id="UP001360560"/>
    </source>
</evidence>
<dbReference type="AlphaFoldDB" id="A0AAV5QGM8"/>
<name>A0AAV5QGM8_9ASCO</name>
<sequence>MLFFENHSINSHSFTPESEPYLPSYPEAARTSPPRYSRAILPQEDSVCLLPPAYARITSHDAQYKDGDDELPHRNTAAWALICGLVILITLGVIFATISFLIGRQETVPDSIGAVYYILMGTAFSILLFVTVAMV</sequence>
<keyword evidence="1" id="KW-0472">Membrane</keyword>
<dbReference type="GeneID" id="90071800"/>
<keyword evidence="1" id="KW-1133">Transmembrane helix</keyword>
<keyword evidence="1" id="KW-0812">Transmembrane</keyword>
<accession>A0AAV5QGM8</accession>
<comment type="caution">
    <text evidence="2">The sequence shown here is derived from an EMBL/GenBank/DDBJ whole genome shotgun (WGS) entry which is preliminary data.</text>
</comment>
<evidence type="ECO:0000256" key="1">
    <source>
        <dbReference type="SAM" id="Phobius"/>
    </source>
</evidence>
<evidence type="ECO:0000313" key="2">
    <source>
        <dbReference type="EMBL" id="GMM33821.1"/>
    </source>
</evidence>
<feature type="transmembrane region" description="Helical" evidence="1">
    <location>
        <begin position="114"/>
        <end position="134"/>
    </location>
</feature>
<protein>
    <submittedName>
        <fullName evidence="2">Uncharacterized protein</fullName>
    </submittedName>
</protein>
<reference evidence="2 3" key="1">
    <citation type="journal article" date="2023" name="Elife">
        <title>Identification of key yeast species and microbe-microbe interactions impacting larval growth of Drosophila in the wild.</title>
        <authorList>
            <person name="Mure A."/>
            <person name="Sugiura Y."/>
            <person name="Maeda R."/>
            <person name="Honda K."/>
            <person name="Sakurai N."/>
            <person name="Takahashi Y."/>
            <person name="Watada M."/>
            <person name="Katoh T."/>
            <person name="Gotoh A."/>
            <person name="Gotoh Y."/>
            <person name="Taniguchi I."/>
            <person name="Nakamura K."/>
            <person name="Hayashi T."/>
            <person name="Katayama T."/>
            <person name="Uemura T."/>
            <person name="Hattori Y."/>
        </authorList>
    </citation>
    <scope>NUCLEOTIDE SEQUENCE [LARGE SCALE GENOMIC DNA]</scope>
    <source>
        <strain evidence="2 3">SC-9</strain>
    </source>
</reference>
<dbReference type="Proteomes" id="UP001360560">
    <property type="component" value="Unassembled WGS sequence"/>
</dbReference>
<dbReference type="RefSeq" id="XP_064850821.1">
    <property type="nucleotide sequence ID" value="XM_064994749.1"/>
</dbReference>
<gene>
    <name evidence="2" type="ORF">DASC09_011460</name>
</gene>
<keyword evidence="3" id="KW-1185">Reference proteome</keyword>
<organism evidence="2 3">
    <name type="scientific">Saccharomycopsis crataegensis</name>
    <dbReference type="NCBI Taxonomy" id="43959"/>
    <lineage>
        <taxon>Eukaryota</taxon>
        <taxon>Fungi</taxon>
        <taxon>Dikarya</taxon>
        <taxon>Ascomycota</taxon>
        <taxon>Saccharomycotina</taxon>
        <taxon>Saccharomycetes</taxon>
        <taxon>Saccharomycopsidaceae</taxon>
        <taxon>Saccharomycopsis</taxon>
    </lineage>
</organism>
<dbReference type="EMBL" id="BTFZ01000002">
    <property type="protein sequence ID" value="GMM33821.1"/>
    <property type="molecule type" value="Genomic_DNA"/>
</dbReference>
<proteinExistence type="predicted"/>